<accession>A0A103YNT6</accession>
<proteinExistence type="predicted"/>
<feature type="region of interest" description="Disordered" evidence="4">
    <location>
        <begin position="604"/>
        <end position="623"/>
    </location>
</feature>
<dbReference type="InterPro" id="IPR007930">
    <property type="entry name" value="DUF724"/>
</dbReference>
<comment type="caution">
    <text evidence="6">The sequence shown here is derived from an EMBL/GenBank/DDBJ whole genome shotgun (WGS) entry which is preliminary data.</text>
</comment>
<feature type="compositionally biased region" description="Basic residues" evidence="4">
    <location>
        <begin position="668"/>
        <end position="686"/>
    </location>
</feature>
<dbReference type="AlphaFoldDB" id="A0A103YNT6"/>
<feature type="domain" description="Agenet" evidence="5">
    <location>
        <begin position="238"/>
        <end position="294"/>
    </location>
</feature>
<protein>
    <submittedName>
        <fullName evidence="6">Agenet-like domain-containing protein</fullName>
    </submittedName>
</protein>
<dbReference type="Gramene" id="KVI12551">
    <property type="protein sequence ID" value="KVI12551"/>
    <property type="gene ID" value="Ccrd_009039"/>
</dbReference>
<feature type="compositionally biased region" description="Polar residues" evidence="4">
    <location>
        <begin position="356"/>
        <end position="368"/>
    </location>
</feature>
<feature type="region of interest" description="Disordered" evidence="4">
    <location>
        <begin position="441"/>
        <end position="462"/>
    </location>
</feature>
<feature type="domain" description="Agenet" evidence="5">
    <location>
        <begin position="98"/>
        <end position="154"/>
    </location>
</feature>
<feature type="region of interest" description="Disordered" evidence="4">
    <location>
        <begin position="472"/>
        <end position="491"/>
    </location>
</feature>
<feature type="domain" description="Agenet" evidence="5">
    <location>
        <begin position="168"/>
        <end position="236"/>
    </location>
</feature>
<evidence type="ECO:0000256" key="4">
    <source>
        <dbReference type="SAM" id="MobiDB-lite"/>
    </source>
</evidence>
<dbReference type="Proteomes" id="UP000243975">
    <property type="component" value="Unassembled WGS sequence"/>
</dbReference>
<feature type="region of interest" description="Disordered" evidence="4">
    <location>
        <begin position="352"/>
        <end position="403"/>
    </location>
</feature>
<feature type="region of interest" description="Disordered" evidence="4">
    <location>
        <begin position="552"/>
        <end position="576"/>
    </location>
</feature>
<dbReference type="CDD" id="cd20406">
    <property type="entry name" value="Tudor_Agenet_AtDUF_rpt2_4"/>
    <property type="match status" value="2"/>
</dbReference>
<evidence type="ECO:0000259" key="5">
    <source>
        <dbReference type="SMART" id="SM00743"/>
    </source>
</evidence>
<keyword evidence="2" id="KW-0341">Growth regulation</keyword>
<name>A0A103YNT6_CYNCS</name>
<dbReference type="InterPro" id="IPR014002">
    <property type="entry name" value="Agenet_dom_plant"/>
</dbReference>
<feature type="coiled-coil region" evidence="3">
    <location>
        <begin position="876"/>
        <end position="931"/>
    </location>
</feature>
<evidence type="ECO:0000256" key="2">
    <source>
        <dbReference type="ARBA" id="ARBA00022604"/>
    </source>
</evidence>
<reference evidence="6 7" key="1">
    <citation type="journal article" date="2016" name="Sci. Rep.">
        <title>The genome sequence of the outbreeding globe artichoke constructed de novo incorporating a phase-aware low-pass sequencing strategy of F1 progeny.</title>
        <authorList>
            <person name="Scaglione D."/>
            <person name="Reyes-Chin-Wo S."/>
            <person name="Acquadro A."/>
            <person name="Froenicke L."/>
            <person name="Portis E."/>
            <person name="Beitel C."/>
            <person name="Tirone M."/>
            <person name="Mauro R."/>
            <person name="Lo Monaco A."/>
            <person name="Mauromicale G."/>
            <person name="Faccioli P."/>
            <person name="Cattivelli L."/>
            <person name="Rieseberg L."/>
            <person name="Michelmore R."/>
            <person name="Lanteri S."/>
        </authorList>
    </citation>
    <scope>NUCLEOTIDE SEQUENCE [LARGE SCALE GENOMIC DNA]</scope>
    <source>
        <strain evidence="6">2C</strain>
    </source>
</reference>
<keyword evidence="3" id="KW-0175">Coiled coil</keyword>
<dbReference type="CDD" id="cd20405">
    <property type="entry name" value="Tudor_Agenet_AtDUF_rpt1_3"/>
    <property type="match status" value="2"/>
</dbReference>
<dbReference type="OMA" id="ARMHTHA"/>
<dbReference type="PANTHER" id="PTHR31917:SF153">
    <property type="entry name" value="DUF724 DOMAIN-CONTAINING PROTEIN 3-RELATED"/>
    <property type="match status" value="1"/>
</dbReference>
<dbReference type="PANTHER" id="PTHR31917">
    <property type="entry name" value="AGENET DOMAIN-CONTAINING PROTEIN-RELATED"/>
    <property type="match status" value="1"/>
</dbReference>
<sequence>MDSHSPYSFLTKGSQVEVSSDEDGLTGAWFVATVIHPPPSVSTSKKNKPPNHHTRNNLVYVEYHNLLSEDGSSRRLREYANVSYIRPSPHPDTNAPAPNFQLNDLVDAFYRDAWWTGTISAVVDDSNFIVAFQNPPDQIQFHSSDLRVHRKWVAGRWIQPEKQRTAGLMFTAGKKVEVSFEREDLRDVWFPATVLKDSGNNCFLVEYQQPGIGDEAALHKVTVDYLHIRPSPPHLRDKNFVLLEKVDAYFDFGWWSGVITKELADNRYNVFFKHAKKEREFIYSRVRPHMEWKGGKWFNTSQRTEKAFVHGEFNSVKGDVDGRTIGSLMDRQIEQTTPSIGKQSTVATSIMKRTKQTTLDSNDKNSLPSKRLNNEILSDDPSLSKMAPCKKSNNPPVGQSEGFDSEASVINDQAFGKTENLSHGKKVYSGSGLTFQLLQRSKRGKGTELKSPTMDSSRKKVRLADEPRSLKALGKGAKGDPVQNGTQENVEREHVSKDLVLPVVIGLKCNVMTISGGKKLQQLSSERMPNVAEGETKQSSISLAPLTVVNEEGKEGDADTVAPKRKRGRPPKLQAISPKTPVAVNHQEGGVGSSAVSVVEVTQRKEVGSPTSSGTKALEENQAPVKEQLGFDVEQDAIKQNMSTVMEILSTSKDKLRNENVGQDRNSQRGKKKYSSIKGKRGKRRTISINTESPAEDCQGASKEKADGCVEKASAKNTEASVGKSLDMMSDDQPLSRWFGGMQSPMAEGMLEQSSKASERRLEIVTCENAIILPFVRSTPLWQTIESMEAFRMIPQKPHFRPLLEGVKESAREGLAIGSMVTFSSVVEKTCGLRFDDGRSGIEDCLETLVELESHGFEVEVIRDRLTGLLLIKDKEEELEERWKGVGEKIEELKLEEKRMDEEIGEIDREIKELEERRRHLLLKKERRDSEVGVMKAAMEQEMRQVGVEFDGLAAAPL</sequence>
<feature type="domain" description="Agenet" evidence="5">
    <location>
        <begin position="8"/>
        <end position="93"/>
    </location>
</feature>
<gene>
    <name evidence="6" type="ORF">Ccrd_009039</name>
</gene>
<keyword evidence="7" id="KW-1185">Reference proteome</keyword>
<dbReference type="Pfam" id="PF05641">
    <property type="entry name" value="Agenet"/>
    <property type="match status" value="2"/>
</dbReference>
<feature type="region of interest" description="Disordered" evidence="4">
    <location>
        <begin position="656"/>
        <end position="703"/>
    </location>
</feature>
<dbReference type="STRING" id="59895.A0A103YNT6"/>
<keyword evidence="1" id="KW-0813">Transport</keyword>
<organism evidence="6 7">
    <name type="scientific">Cynara cardunculus var. scolymus</name>
    <name type="common">Globe artichoke</name>
    <name type="synonym">Cynara scolymus</name>
    <dbReference type="NCBI Taxonomy" id="59895"/>
    <lineage>
        <taxon>Eukaryota</taxon>
        <taxon>Viridiplantae</taxon>
        <taxon>Streptophyta</taxon>
        <taxon>Embryophyta</taxon>
        <taxon>Tracheophyta</taxon>
        <taxon>Spermatophyta</taxon>
        <taxon>Magnoliopsida</taxon>
        <taxon>eudicotyledons</taxon>
        <taxon>Gunneridae</taxon>
        <taxon>Pentapetalae</taxon>
        <taxon>asterids</taxon>
        <taxon>campanulids</taxon>
        <taxon>Asterales</taxon>
        <taxon>Asteraceae</taxon>
        <taxon>Carduoideae</taxon>
        <taxon>Cardueae</taxon>
        <taxon>Carduinae</taxon>
        <taxon>Cynara</taxon>
    </lineage>
</organism>
<evidence type="ECO:0000256" key="3">
    <source>
        <dbReference type="SAM" id="Coils"/>
    </source>
</evidence>
<evidence type="ECO:0000256" key="1">
    <source>
        <dbReference type="ARBA" id="ARBA00022448"/>
    </source>
</evidence>
<evidence type="ECO:0000313" key="7">
    <source>
        <dbReference type="Proteomes" id="UP000243975"/>
    </source>
</evidence>
<dbReference type="Pfam" id="PF05266">
    <property type="entry name" value="DUF724"/>
    <property type="match status" value="1"/>
</dbReference>
<dbReference type="InterPro" id="IPR008395">
    <property type="entry name" value="Agenet-like_dom"/>
</dbReference>
<dbReference type="EMBL" id="LEKV01000001">
    <property type="protein sequence ID" value="KVI12551.1"/>
    <property type="molecule type" value="Genomic_DNA"/>
</dbReference>
<dbReference type="SMART" id="SM00743">
    <property type="entry name" value="Agenet"/>
    <property type="match status" value="4"/>
</dbReference>
<evidence type="ECO:0000313" key="6">
    <source>
        <dbReference type="EMBL" id="KVI12551.1"/>
    </source>
</evidence>